<name>A0A5E7VFM9_PSEFL</name>
<evidence type="ECO:0000313" key="1">
    <source>
        <dbReference type="EMBL" id="VVQ20184.1"/>
    </source>
</evidence>
<dbReference type="Proteomes" id="UP000326452">
    <property type="component" value="Unassembled WGS sequence"/>
</dbReference>
<evidence type="ECO:0000313" key="2">
    <source>
        <dbReference type="Proteomes" id="UP000326452"/>
    </source>
</evidence>
<protein>
    <submittedName>
        <fullName evidence="1">Uncharacterized protein</fullName>
    </submittedName>
</protein>
<dbReference type="EMBL" id="CABVJC010000010">
    <property type="protein sequence ID" value="VVQ20184.1"/>
    <property type="molecule type" value="Genomic_DNA"/>
</dbReference>
<gene>
    <name evidence="1" type="ORF">PS941_04940</name>
</gene>
<reference evidence="1 2" key="1">
    <citation type="submission" date="2019-09" db="EMBL/GenBank/DDBJ databases">
        <authorList>
            <person name="Chandra G."/>
            <person name="Truman W A."/>
        </authorList>
    </citation>
    <scope>NUCLEOTIDE SEQUENCE [LARGE SCALE GENOMIC DNA]</scope>
    <source>
        <strain evidence="1">PS941</strain>
    </source>
</reference>
<proteinExistence type="predicted"/>
<accession>A0A5E7VFM9</accession>
<organism evidence="1 2">
    <name type="scientific">Pseudomonas fluorescens</name>
    <dbReference type="NCBI Taxonomy" id="294"/>
    <lineage>
        <taxon>Bacteria</taxon>
        <taxon>Pseudomonadati</taxon>
        <taxon>Pseudomonadota</taxon>
        <taxon>Gammaproteobacteria</taxon>
        <taxon>Pseudomonadales</taxon>
        <taxon>Pseudomonadaceae</taxon>
        <taxon>Pseudomonas</taxon>
    </lineage>
</organism>
<sequence length="94" mass="10332">MAELREAIDHGPSLEENRADLIAHLRGEIQRFESIFTPTDLMLLRGGEKMLELCAPEGKFVGVSWDDMREVLAAMIAVSPIGSGKLQPAQEVTP</sequence>
<dbReference type="AlphaFoldDB" id="A0A5E7VFM9"/>